<dbReference type="Pfam" id="PF02441">
    <property type="entry name" value="Flavoprotein"/>
    <property type="match status" value="1"/>
</dbReference>
<dbReference type="GO" id="GO:0010181">
    <property type="term" value="F:FMN binding"/>
    <property type="evidence" value="ECO:0007669"/>
    <property type="project" value="UniProtKB-UniRule"/>
</dbReference>
<dbReference type="GO" id="GO:0004632">
    <property type="term" value="F:phosphopantothenate--cysteine ligase activity"/>
    <property type="evidence" value="ECO:0007669"/>
    <property type="project" value="UniProtKB-UniRule"/>
</dbReference>
<organism evidence="7 8">
    <name type="scientific">Fructilactobacillus sanfranciscensis</name>
    <name type="common">Lactobacillus sanfranciscensis</name>
    <dbReference type="NCBI Taxonomy" id="1625"/>
    <lineage>
        <taxon>Bacteria</taxon>
        <taxon>Bacillati</taxon>
        <taxon>Bacillota</taxon>
        <taxon>Bacilli</taxon>
        <taxon>Lactobacillales</taxon>
        <taxon>Lactobacillaceae</taxon>
        <taxon>Fructilactobacillus</taxon>
    </lineage>
</organism>
<evidence type="ECO:0000256" key="1">
    <source>
        <dbReference type="ARBA" id="ARBA00022793"/>
    </source>
</evidence>
<gene>
    <name evidence="3 7" type="primary">coaBC</name>
    <name evidence="7" type="ORF">DID87_01450</name>
</gene>
<dbReference type="GO" id="GO:0071513">
    <property type="term" value="C:phosphopantothenoylcysteine decarboxylase complex"/>
    <property type="evidence" value="ECO:0007669"/>
    <property type="project" value="TreeGrafter"/>
</dbReference>
<dbReference type="EC" id="6.3.2.5" evidence="3"/>
<dbReference type="EMBL" id="QFCR01000002">
    <property type="protein sequence ID" value="TNK91083.1"/>
    <property type="molecule type" value="Genomic_DNA"/>
</dbReference>
<dbReference type="GO" id="GO:0015937">
    <property type="term" value="P:coenzyme A biosynthetic process"/>
    <property type="evidence" value="ECO:0007669"/>
    <property type="project" value="UniProtKB-UniRule"/>
</dbReference>
<keyword evidence="2 3" id="KW-0456">Lyase</keyword>
<dbReference type="InterPro" id="IPR007085">
    <property type="entry name" value="DNA/pantothenate-metab_flavo_C"/>
</dbReference>
<dbReference type="PANTHER" id="PTHR14359">
    <property type="entry name" value="HOMO-OLIGOMERIC FLAVIN CONTAINING CYS DECARBOXYLASE FAMILY"/>
    <property type="match status" value="1"/>
</dbReference>
<comment type="function">
    <text evidence="3">Catalyzes two sequential steps in the biosynthesis of coenzyme A. In the first step cysteine is conjugated to 4'-phosphopantothenate to form 4-phosphopantothenoylcysteine. In the second step the latter compound is decarboxylated to form 4'-phosphopantotheine.</text>
</comment>
<keyword evidence="3 4" id="KW-0288">FMN</keyword>
<dbReference type="Pfam" id="PF04127">
    <property type="entry name" value="DFP"/>
    <property type="match status" value="1"/>
</dbReference>
<dbReference type="UniPathway" id="UPA00241">
    <property type="reaction ID" value="UER00353"/>
</dbReference>
<dbReference type="PANTHER" id="PTHR14359:SF6">
    <property type="entry name" value="PHOSPHOPANTOTHENOYLCYSTEINE DECARBOXYLASE"/>
    <property type="match status" value="1"/>
</dbReference>
<name>A0A5C4TMG2_FRUSA</name>
<dbReference type="Gene3D" id="3.40.50.10300">
    <property type="entry name" value="CoaB-like"/>
    <property type="match status" value="1"/>
</dbReference>
<evidence type="ECO:0000259" key="5">
    <source>
        <dbReference type="Pfam" id="PF02441"/>
    </source>
</evidence>
<reference evidence="7 8" key="1">
    <citation type="submission" date="2018-05" db="EMBL/GenBank/DDBJ databases">
        <title>Lactobacillus sanfranciscensis Ah4 draft denome sequence.</title>
        <authorList>
            <person name="Zhang G."/>
        </authorList>
    </citation>
    <scope>NUCLEOTIDE SEQUENCE [LARGE SCALE GENOMIC DNA]</scope>
    <source>
        <strain evidence="7 8">Ah4</strain>
    </source>
</reference>
<evidence type="ECO:0000256" key="4">
    <source>
        <dbReference type="RuleBase" id="RU364078"/>
    </source>
</evidence>
<dbReference type="SUPFAM" id="SSF102645">
    <property type="entry name" value="CoaB-like"/>
    <property type="match status" value="1"/>
</dbReference>
<feature type="region of interest" description="Phosphopantothenoylcysteine decarboxylase" evidence="3">
    <location>
        <begin position="1"/>
        <end position="206"/>
    </location>
</feature>
<accession>A0A5C4TMG2</accession>
<evidence type="ECO:0000313" key="7">
    <source>
        <dbReference type="EMBL" id="TNK91083.1"/>
    </source>
</evidence>
<comment type="catalytic activity">
    <reaction evidence="3 4">
        <text>N-[(R)-4-phosphopantothenoyl]-L-cysteine + H(+) = (R)-4'-phosphopantetheine + CO2</text>
        <dbReference type="Rhea" id="RHEA:16793"/>
        <dbReference type="ChEBI" id="CHEBI:15378"/>
        <dbReference type="ChEBI" id="CHEBI:16526"/>
        <dbReference type="ChEBI" id="CHEBI:59458"/>
        <dbReference type="ChEBI" id="CHEBI:61723"/>
        <dbReference type="EC" id="4.1.1.36"/>
    </reaction>
</comment>
<dbReference type="GO" id="GO:0046872">
    <property type="term" value="F:metal ion binding"/>
    <property type="evidence" value="ECO:0007669"/>
    <property type="project" value="UniProtKB-KW"/>
</dbReference>
<dbReference type="HAMAP" id="MF_02225">
    <property type="entry name" value="CoaBC"/>
    <property type="match status" value="1"/>
</dbReference>
<dbReference type="InterPro" id="IPR035929">
    <property type="entry name" value="CoaB-like_sf"/>
</dbReference>
<feature type="binding site" evidence="3">
    <location>
        <position position="356"/>
    </location>
    <ligand>
        <name>CTP</name>
        <dbReference type="ChEBI" id="CHEBI:37563"/>
    </ligand>
</feature>
<evidence type="ECO:0000259" key="6">
    <source>
        <dbReference type="Pfam" id="PF04127"/>
    </source>
</evidence>
<evidence type="ECO:0000313" key="8">
    <source>
        <dbReference type="Proteomes" id="UP000313312"/>
    </source>
</evidence>
<dbReference type="InterPro" id="IPR003382">
    <property type="entry name" value="Flavoprotein"/>
</dbReference>
<protein>
    <recommendedName>
        <fullName evidence="3">Coenzyme A biosynthesis bifunctional protein CoaBC</fullName>
    </recommendedName>
    <alternativeName>
        <fullName evidence="3">DNA/pantothenate metabolism flavoprotein</fullName>
    </alternativeName>
    <alternativeName>
        <fullName evidence="3">Phosphopantothenoylcysteine synthetase/decarboxylase</fullName>
        <shortName evidence="3">PPCS-PPCDC</shortName>
    </alternativeName>
    <domain>
        <recommendedName>
            <fullName evidence="3">Phosphopantothenoylcysteine decarboxylase</fullName>
            <shortName evidence="3">PPC decarboxylase</shortName>
            <shortName evidence="3">PPC-DC</shortName>
            <ecNumber evidence="3">4.1.1.36</ecNumber>
        </recommendedName>
        <alternativeName>
            <fullName evidence="3">CoaC</fullName>
        </alternativeName>
    </domain>
    <domain>
        <recommendedName>
            <fullName evidence="3">Phosphopantothenate--cysteine ligase</fullName>
            <ecNumber evidence="3">6.3.2.5</ecNumber>
        </recommendedName>
        <alternativeName>
            <fullName evidence="3">CoaB</fullName>
        </alternativeName>
        <alternativeName>
            <fullName evidence="3">Phosphopantothenoylcysteine synthetase</fullName>
            <shortName evidence="3">PPC synthetase</shortName>
            <shortName evidence="3">PPC-S</shortName>
        </alternativeName>
    </domain>
</protein>
<keyword evidence="3" id="KW-0460">Magnesium</keyword>
<comment type="caution">
    <text evidence="3">Lacks conserved residue(s) required for the propagation of feature annotation.</text>
</comment>
<dbReference type="InterPro" id="IPR036551">
    <property type="entry name" value="Flavin_trans-like"/>
</dbReference>
<feature type="domain" description="DNA/pantothenate metabolism flavoprotein C-terminal" evidence="6">
    <location>
        <begin position="202"/>
        <end position="414"/>
    </location>
</feature>
<feature type="domain" description="Flavoprotein" evidence="5">
    <location>
        <begin position="23"/>
        <end position="193"/>
    </location>
</feature>
<feature type="binding site" evidence="3">
    <location>
        <position position="295"/>
    </location>
    <ligand>
        <name>CTP</name>
        <dbReference type="ChEBI" id="CHEBI:37563"/>
    </ligand>
</feature>
<proteinExistence type="inferred from homology"/>
<evidence type="ECO:0000256" key="3">
    <source>
        <dbReference type="HAMAP-Rule" id="MF_02225"/>
    </source>
</evidence>
<keyword evidence="3" id="KW-0511">Multifunctional enzyme</keyword>
<keyword evidence="1 3" id="KW-0210">Decarboxylase</keyword>
<evidence type="ECO:0000256" key="2">
    <source>
        <dbReference type="ARBA" id="ARBA00023239"/>
    </source>
</evidence>
<dbReference type="EC" id="4.1.1.36" evidence="3"/>
<comment type="cofactor">
    <cofactor evidence="3">
        <name>Mg(2+)</name>
        <dbReference type="ChEBI" id="CHEBI:18420"/>
    </cofactor>
</comment>
<comment type="cofactor">
    <cofactor evidence="3">
        <name>FMN</name>
        <dbReference type="ChEBI" id="CHEBI:58210"/>
    </cofactor>
    <text evidence="3">Binds 1 FMN per subunit.</text>
</comment>
<comment type="pathway">
    <text evidence="3 4">Cofactor biosynthesis; coenzyme A biosynthesis; CoA from (R)-pantothenate: step 3/5.</text>
</comment>
<dbReference type="GO" id="GO:0015941">
    <property type="term" value="P:pantothenate catabolic process"/>
    <property type="evidence" value="ECO:0007669"/>
    <property type="project" value="InterPro"/>
</dbReference>
<dbReference type="GO" id="GO:0004633">
    <property type="term" value="F:phosphopantothenoylcysteine decarboxylase activity"/>
    <property type="evidence" value="ECO:0007669"/>
    <property type="project" value="UniProtKB-UniRule"/>
</dbReference>
<comment type="similarity">
    <text evidence="3 4">In the C-terminal section; belongs to the PPC synthetase family.</text>
</comment>
<dbReference type="SUPFAM" id="SSF52507">
    <property type="entry name" value="Homo-oligomeric flavin-containing Cys decarboxylases, HFCD"/>
    <property type="match status" value="1"/>
</dbReference>
<feature type="region of interest" description="Phosphopantothenate--cysteine ligase" evidence="3">
    <location>
        <begin position="207"/>
        <end position="417"/>
    </location>
</feature>
<sequence length="417" mass="46071">MYLISNYCIIKILKTLGDVMQNKKIVLYVTGSIAAYKSVYLLRLFQKQGADVKVVMTPFAEKFVSQLTFASLAKCPVYSESNFTNHGETIDHIELAKWADISVVAPASADFIAKMANGIADNFALTTLLATDTPKYVVPAMNDVMWNNFATRKNIETLEQNGIKILNPEYGRLAEGYKAKGRMIEPEEIVQTIYASDNPKLLSGKNVLITAGGTIEDIDPVRYISNRSTGKMGYALADVAVKQGANVTLISANCHLQVPENINFIKVKTSDELKNSILTKLPKNDVLIMAAAVSDFKPVHVAKQKIKKSDDSNELVLHLQKTDDILKLVADQKKANQVIIGFAAETNDVKRNAKLKLEKKHLDLIVLNDVSNQKIGFGSDDNQVTIMNKNGILKQTGIESKEKIAKTIINVIKQQLD</sequence>
<dbReference type="AlphaFoldDB" id="A0A5C4TMG2"/>
<comment type="caution">
    <text evidence="7">The sequence shown here is derived from an EMBL/GenBank/DDBJ whole genome shotgun (WGS) entry which is preliminary data.</text>
</comment>
<dbReference type="NCBIfam" id="TIGR00521">
    <property type="entry name" value="coaBC_dfp"/>
    <property type="match status" value="1"/>
</dbReference>
<feature type="binding site" evidence="3">
    <location>
        <position position="360"/>
    </location>
    <ligand>
        <name>CTP</name>
        <dbReference type="ChEBI" id="CHEBI:37563"/>
    </ligand>
</feature>
<keyword evidence="3" id="KW-0479">Metal-binding</keyword>
<comment type="similarity">
    <text evidence="3 4">In the N-terminal section; belongs to the HFCD (homo-oligomeric flavin containing Cys decarboxylase) superfamily.</text>
</comment>
<comment type="pathway">
    <text evidence="3 4">Cofactor biosynthesis; coenzyme A biosynthesis; CoA from (R)-pantothenate: step 2/5.</text>
</comment>
<comment type="function">
    <text evidence="4">Catalyzes two steps in the biosynthesis of coenzyme A. In the first step cysteine is conjugated to 4'-phosphopantothenate to form 4-phosphopantothenoylcysteine, in the latter compound is decarboxylated to form 4'-phosphopantotheine.</text>
</comment>
<dbReference type="InterPro" id="IPR005252">
    <property type="entry name" value="CoaBC"/>
</dbReference>
<feature type="binding site" evidence="3">
    <location>
        <position position="342"/>
    </location>
    <ligand>
        <name>CTP</name>
        <dbReference type="ChEBI" id="CHEBI:37563"/>
    </ligand>
</feature>
<keyword evidence="3 4" id="KW-0436">Ligase</keyword>
<comment type="catalytic activity">
    <reaction evidence="3 4">
        <text>(R)-4'-phosphopantothenate + L-cysteine + CTP = N-[(R)-4-phosphopantothenoyl]-L-cysteine + CMP + diphosphate + H(+)</text>
        <dbReference type="Rhea" id="RHEA:19397"/>
        <dbReference type="ChEBI" id="CHEBI:10986"/>
        <dbReference type="ChEBI" id="CHEBI:15378"/>
        <dbReference type="ChEBI" id="CHEBI:33019"/>
        <dbReference type="ChEBI" id="CHEBI:35235"/>
        <dbReference type="ChEBI" id="CHEBI:37563"/>
        <dbReference type="ChEBI" id="CHEBI:59458"/>
        <dbReference type="ChEBI" id="CHEBI:60377"/>
        <dbReference type="EC" id="6.3.2.5"/>
    </reaction>
</comment>
<dbReference type="Proteomes" id="UP000313312">
    <property type="component" value="Unassembled WGS sequence"/>
</dbReference>
<dbReference type="Gene3D" id="3.40.50.1950">
    <property type="entry name" value="Flavin prenyltransferase-like"/>
    <property type="match status" value="1"/>
</dbReference>
<keyword evidence="3 4" id="KW-0285">Flavoprotein</keyword>
<feature type="binding site" evidence="3">
    <location>
        <position position="305"/>
    </location>
    <ligand>
        <name>CTP</name>
        <dbReference type="ChEBI" id="CHEBI:37563"/>
    </ligand>
</feature>